<dbReference type="RefSeq" id="WP_081176602.1">
    <property type="nucleotide sequence ID" value="NZ_MSPX01000011.1"/>
</dbReference>
<gene>
    <name evidence="8" type="ORF">BTR14_13780</name>
</gene>
<dbReference type="EMBL" id="MSPX01000011">
    <property type="protein sequence ID" value="OQP85845.1"/>
    <property type="molecule type" value="Genomic_DNA"/>
</dbReference>
<dbReference type="CDD" id="cd00438">
    <property type="entry name" value="cupin_RmlC"/>
    <property type="match status" value="1"/>
</dbReference>
<name>A0ABX3PCC3_9HYPH</name>
<sequence length="187" mass="20395">MSKRFEIEATPLDGLLLLKRRPIADPRGSFARLFCAEELAAAGWHGPVAQINESRTRHRGTVRGLHYQKPPFAEIKLVSCVEGAILDVAVDLRPQSPTYLKTHAAELSAGNACALMIPEGFAHGFQALTDDVRMIYVHSAPYAAEAEAGIDATDPTLSIAWPLPVANRSPRDEALPRLSILDERFSA</sequence>
<evidence type="ECO:0000256" key="5">
    <source>
        <dbReference type="ARBA" id="ARBA00029758"/>
    </source>
</evidence>
<protein>
    <recommendedName>
        <fullName evidence="4">dTDP-4-dehydrorhamnose 3,5-epimerase</fullName>
        <ecNumber evidence="3">5.1.3.13</ecNumber>
    </recommendedName>
    <alternativeName>
        <fullName evidence="6">Thymidine diphospho-4-keto-rhamnose 3,5-epimerase</fullName>
    </alternativeName>
    <alternativeName>
        <fullName evidence="5">dTDP-4-keto-6-deoxyglucose 3,5-epimerase</fullName>
    </alternativeName>
    <alternativeName>
        <fullName evidence="7">dTDP-6-deoxy-D-xylo-4-hexulose 3,5-epimerase</fullName>
    </alternativeName>
</protein>
<evidence type="ECO:0000313" key="9">
    <source>
        <dbReference type="Proteomes" id="UP000192652"/>
    </source>
</evidence>
<dbReference type="EC" id="5.1.3.13" evidence="3"/>
<dbReference type="PANTHER" id="PTHR21047:SF2">
    <property type="entry name" value="THYMIDINE DIPHOSPHO-4-KETO-RHAMNOSE 3,5-EPIMERASE"/>
    <property type="match status" value="1"/>
</dbReference>
<comment type="function">
    <text evidence="2">Catalyzes the epimerization of the C3' and C5'positions of dTDP-6-deoxy-D-xylo-4-hexulose, forming dTDP-6-deoxy-L-lyxo-4-hexulose.</text>
</comment>
<evidence type="ECO:0000256" key="3">
    <source>
        <dbReference type="ARBA" id="ARBA00012098"/>
    </source>
</evidence>
<reference evidence="8 9" key="1">
    <citation type="journal article" date="2017" name="Antonie Van Leeuwenhoek">
        <title>Rhizobium rhizosphaerae sp. nov., a novel species isolated from rice rhizosphere.</title>
        <authorList>
            <person name="Zhao J.J."/>
            <person name="Zhang J."/>
            <person name="Zhang R.J."/>
            <person name="Zhang C.W."/>
            <person name="Yin H.Q."/>
            <person name="Zhang X.X."/>
        </authorList>
    </citation>
    <scope>NUCLEOTIDE SEQUENCE [LARGE SCALE GENOMIC DNA]</scope>
    <source>
        <strain evidence="8 9">RD15</strain>
    </source>
</reference>
<dbReference type="InterPro" id="IPR011051">
    <property type="entry name" value="RmlC_Cupin_sf"/>
</dbReference>
<evidence type="ECO:0000256" key="7">
    <source>
        <dbReference type="ARBA" id="ARBA00033311"/>
    </source>
</evidence>
<evidence type="ECO:0000256" key="6">
    <source>
        <dbReference type="ARBA" id="ARBA00031424"/>
    </source>
</evidence>
<dbReference type="Pfam" id="PF00908">
    <property type="entry name" value="dTDP_sugar_isom"/>
    <property type="match status" value="1"/>
</dbReference>
<dbReference type="PANTHER" id="PTHR21047">
    <property type="entry name" value="DTDP-6-DEOXY-D-GLUCOSE-3,5 EPIMERASE"/>
    <property type="match status" value="1"/>
</dbReference>
<evidence type="ECO:0000256" key="2">
    <source>
        <dbReference type="ARBA" id="ARBA00001997"/>
    </source>
</evidence>
<keyword evidence="9" id="KW-1185">Reference proteome</keyword>
<dbReference type="SUPFAM" id="SSF51182">
    <property type="entry name" value="RmlC-like cupins"/>
    <property type="match status" value="1"/>
</dbReference>
<accession>A0ABX3PCC3</accession>
<dbReference type="Gene3D" id="2.60.120.10">
    <property type="entry name" value="Jelly Rolls"/>
    <property type="match status" value="1"/>
</dbReference>
<dbReference type="InterPro" id="IPR014710">
    <property type="entry name" value="RmlC-like_jellyroll"/>
</dbReference>
<dbReference type="Proteomes" id="UP000192652">
    <property type="component" value="Unassembled WGS sequence"/>
</dbReference>
<dbReference type="InterPro" id="IPR000888">
    <property type="entry name" value="RmlC-like"/>
</dbReference>
<evidence type="ECO:0000256" key="4">
    <source>
        <dbReference type="ARBA" id="ARBA00019595"/>
    </source>
</evidence>
<proteinExistence type="predicted"/>
<evidence type="ECO:0000256" key="1">
    <source>
        <dbReference type="ARBA" id="ARBA00001298"/>
    </source>
</evidence>
<comment type="caution">
    <text evidence="8">The sequence shown here is derived from an EMBL/GenBank/DDBJ whole genome shotgun (WGS) entry which is preliminary data.</text>
</comment>
<organism evidence="8 9">
    <name type="scientific">Xaviernesmea rhizosphaerae</name>
    <dbReference type="NCBI Taxonomy" id="1672749"/>
    <lineage>
        <taxon>Bacteria</taxon>
        <taxon>Pseudomonadati</taxon>
        <taxon>Pseudomonadota</taxon>
        <taxon>Alphaproteobacteria</taxon>
        <taxon>Hyphomicrobiales</taxon>
        <taxon>Rhizobiaceae</taxon>
        <taxon>Rhizobium/Agrobacterium group</taxon>
        <taxon>Xaviernesmea</taxon>
    </lineage>
</organism>
<comment type="catalytic activity">
    <reaction evidence="1">
        <text>dTDP-4-dehydro-6-deoxy-alpha-D-glucose = dTDP-4-dehydro-beta-L-rhamnose</text>
        <dbReference type="Rhea" id="RHEA:16969"/>
        <dbReference type="ChEBI" id="CHEBI:57649"/>
        <dbReference type="ChEBI" id="CHEBI:62830"/>
        <dbReference type="EC" id="5.1.3.13"/>
    </reaction>
</comment>
<evidence type="ECO:0000313" key="8">
    <source>
        <dbReference type="EMBL" id="OQP85845.1"/>
    </source>
</evidence>